<dbReference type="AlphaFoldDB" id="A0A1V3IQZ2"/>
<keyword evidence="2" id="KW-0804">Transcription</keyword>
<dbReference type="PROSITE" id="PS52050">
    <property type="entry name" value="WYL"/>
    <property type="match status" value="1"/>
</dbReference>
<dbReference type="InterPro" id="IPR001034">
    <property type="entry name" value="DeoR_HTH"/>
</dbReference>
<protein>
    <submittedName>
        <fullName evidence="5">Transcriptional regulator</fullName>
    </submittedName>
</protein>
<dbReference type="PANTHER" id="PTHR34580">
    <property type="match status" value="1"/>
</dbReference>
<evidence type="ECO:0000256" key="1">
    <source>
        <dbReference type="ARBA" id="ARBA00023015"/>
    </source>
</evidence>
<feature type="domain" description="WYL" evidence="4">
    <location>
        <begin position="121"/>
        <end position="178"/>
    </location>
</feature>
<proteinExistence type="predicted"/>
<evidence type="ECO:0000256" key="2">
    <source>
        <dbReference type="ARBA" id="ARBA00023163"/>
    </source>
</evidence>
<evidence type="ECO:0000259" key="3">
    <source>
        <dbReference type="Pfam" id="PF08220"/>
    </source>
</evidence>
<organism evidence="5 6">
    <name type="scientific">Rodentibacter trehalosifermentans</name>
    <dbReference type="NCBI Taxonomy" id="1908263"/>
    <lineage>
        <taxon>Bacteria</taxon>
        <taxon>Pseudomonadati</taxon>
        <taxon>Pseudomonadota</taxon>
        <taxon>Gammaproteobacteria</taxon>
        <taxon>Pasteurellales</taxon>
        <taxon>Pasteurellaceae</taxon>
        <taxon>Rodentibacter</taxon>
    </lineage>
</organism>
<gene>
    <name evidence="5" type="ORF">BKK51_08610</name>
</gene>
<evidence type="ECO:0000259" key="4">
    <source>
        <dbReference type="Pfam" id="PF13280"/>
    </source>
</evidence>
<dbReference type="EMBL" id="MLHK01000049">
    <property type="protein sequence ID" value="OOF44536.1"/>
    <property type="molecule type" value="Genomic_DNA"/>
</dbReference>
<accession>A0A1V3IQZ2</accession>
<dbReference type="Pfam" id="PF13280">
    <property type="entry name" value="WYL"/>
    <property type="match status" value="1"/>
</dbReference>
<dbReference type="Gene3D" id="1.10.10.10">
    <property type="entry name" value="Winged helix-like DNA-binding domain superfamily/Winged helix DNA-binding domain"/>
    <property type="match status" value="1"/>
</dbReference>
<name>A0A1V3IQZ2_9PAST</name>
<reference evidence="5 6" key="1">
    <citation type="submission" date="2016-10" db="EMBL/GenBank/DDBJ databases">
        <title>Rodentibacter gen. nov. and new species.</title>
        <authorList>
            <person name="Christensen H."/>
        </authorList>
    </citation>
    <scope>NUCLEOTIDE SEQUENCE [LARGE SCALE GENOMIC DNA]</scope>
    <source>
        <strain evidence="5 6">H1983213011</strain>
    </source>
</reference>
<dbReference type="InterPro" id="IPR036388">
    <property type="entry name" value="WH-like_DNA-bd_sf"/>
</dbReference>
<dbReference type="InterPro" id="IPR026881">
    <property type="entry name" value="WYL_dom"/>
</dbReference>
<dbReference type="RefSeq" id="WP_077474332.1">
    <property type="nucleotide sequence ID" value="NZ_MLHK01000049.1"/>
</dbReference>
<evidence type="ECO:0000313" key="6">
    <source>
        <dbReference type="Proteomes" id="UP000188728"/>
    </source>
</evidence>
<feature type="domain" description="HTH deoR-type" evidence="3">
    <location>
        <begin position="10"/>
        <end position="46"/>
    </location>
</feature>
<dbReference type="Proteomes" id="UP000188728">
    <property type="component" value="Unassembled WGS sequence"/>
</dbReference>
<evidence type="ECO:0000313" key="5">
    <source>
        <dbReference type="EMBL" id="OOF44536.1"/>
    </source>
</evidence>
<dbReference type="Pfam" id="PF08220">
    <property type="entry name" value="HTH_DeoR"/>
    <property type="match status" value="1"/>
</dbReference>
<keyword evidence="1" id="KW-0805">Transcription regulation</keyword>
<dbReference type="GO" id="GO:0003700">
    <property type="term" value="F:DNA-binding transcription factor activity"/>
    <property type="evidence" value="ECO:0007669"/>
    <property type="project" value="InterPro"/>
</dbReference>
<dbReference type="InterPro" id="IPR051534">
    <property type="entry name" value="CBASS_pafABC_assoc_protein"/>
</dbReference>
<dbReference type="PANTHER" id="PTHR34580:SF1">
    <property type="entry name" value="PROTEIN PAFC"/>
    <property type="match status" value="1"/>
</dbReference>
<sequence length="299" mass="35169">MKKNHQLAQRLAQLLGKLNQGTRLDVHQLSEEFGVSLRTIQRDINRFDFLEWEEKGARYYKINRQRLRFLTEEDIQRFALFVSVADLFPKIDQQFYQEKLTQSVQVKGFQYESIHHLEKEFNQLQQAIQQRNFVSFKYKKLNTEEGKYYKIAPYSLINKNGIWYLIGTDQDKQKTFCFTQLSAVEMLNESFTPNPQLLEEITKNDSISHGNQLSEVLIKVSAFAAPYFLRRNLLPNQKLVHKAENGELILSSENVHELDIVPLVQYWIPHLTIISPEGLQGKMVEKLRVYVNLPGKKQY</sequence>
<comment type="caution">
    <text evidence="5">The sequence shown here is derived from an EMBL/GenBank/DDBJ whole genome shotgun (WGS) entry which is preliminary data.</text>
</comment>